<name>A0A2N1JA42_9BASI</name>
<evidence type="ECO:0000313" key="4">
    <source>
        <dbReference type="Proteomes" id="UP000232875"/>
    </source>
</evidence>
<dbReference type="STRING" id="2020962.A0A2N1JA42"/>
<gene>
    <name evidence="3" type="ORF">MVES_002504</name>
</gene>
<feature type="compositionally biased region" description="Basic and acidic residues" evidence="1">
    <location>
        <begin position="1459"/>
        <end position="1468"/>
    </location>
</feature>
<dbReference type="Gene3D" id="3.30.565.10">
    <property type="entry name" value="Histidine kinase-like ATPase, C-terminal domain"/>
    <property type="match status" value="1"/>
</dbReference>
<feature type="domain" description="Sacsin/Nov" evidence="2">
    <location>
        <begin position="29"/>
        <end position="150"/>
    </location>
</feature>
<dbReference type="EMBL" id="KZ454991">
    <property type="protein sequence ID" value="PKI83429.1"/>
    <property type="molecule type" value="Genomic_DNA"/>
</dbReference>
<dbReference type="InterPro" id="IPR058210">
    <property type="entry name" value="SACS/Nov_dom"/>
</dbReference>
<dbReference type="InterPro" id="IPR022155">
    <property type="entry name" value="DUF3684"/>
</dbReference>
<dbReference type="Pfam" id="PF12449">
    <property type="entry name" value="DUF3684"/>
    <property type="match status" value="1"/>
</dbReference>
<dbReference type="PANTHER" id="PTHR47839:SF1">
    <property type="entry name" value="DOMAIN PROTEIN, PUTATIVE (AFU_ORTHOLOGUE AFUA_6G04830)-RELATED"/>
    <property type="match status" value="1"/>
</dbReference>
<dbReference type="OrthoDB" id="10031156at2759"/>
<evidence type="ECO:0000256" key="1">
    <source>
        <dbReference type="SAM" id="MobiDB-lite"/>
    </source>
</evidence>
<protein>
    <recommendedName>
        <fullName evidence="2">Sacsin/Nov domain-containing protein</fullName>
    </recommendedName>
</protein>
<accession>A0A2N1JA42</accession>
<dbReference type="Proteomes" id="UP000232875">
    <property type="component" value="Unassembled WGS sequence"/>
</dbReference>
<keyword evidence="4" id="KW-1185">Reference proteome</keyword>
<dbReference type="NCBIfam" id="NF047352">
    <property type="entry name" value="P_loop_sacsin"/>
    <property type="match status" value="1"/>
</dbReference>
<sequence length="1749" mass="194688">MAQDLHTARRALLDDGRAEEAITVNQRALIDKILARYSAEFTVFRELLQNADDAGATDCELRFATSATVAHTLLPARTNPGPQVPDTTAPLTQWTFRNNGKPFSSDDWNRLRRIAEGNPDPDRIGAFGVGFYSLFSICEEPIVFSGSELMGFFWKGDALFTRRANVSDPQVSSNGVPWTTFLMALREPTPFPESPLALCRFLATSLTFTANVRHVALYVDDQLLCRLEKHTGSPQPVSASRHLNGRSPGKLLQVSTVESIALRVDLYVARMVLLEAAAEAEHEKPNLKQTLLSAFSRTAGAGITSMLSSAFGGLTTSTSSAANDALDAQSLLEMVHSTLHLRIATAHIRVSLDAAFSREIERSTKKPLPKQTLLHMVYMGKEEYDATTASDAKASDTHYSDLDKHTRRLFSGLMPSLDAQGRVFIGFRTHQTTSFSGHMAARFIPTVERESLDFVDRYCARWNMELLAIGGYLARVMYEAELHHIGERWAQGTLDAEHKAHVVAMALHVMRFFSFHASSPSKRVAATLEDTFFACCSKPCISLLSTHGARSSDQVRFPSALLSDFIQSLPVIPAELIEKAETFVLQLRARDLVRDITMDDVFAELGGRALSVPEMVACLNWWIMVAEHPSYDAALLPRLLQNAMVMMEPEGDAVSRIQALSDVRTVLHTQKVPPHVPLPPTCLVYPVSRQLRVHELQQVFGWSELSMAEWIDYMISLDTSPAKQVAEQHGLTHDAANAEKVFGTLAWAWSNLPNAQRTHIAAALETLPCIPTRLGMRKPNDAYFSSVSLFEDLAVVTFPTLAVKGNLEKVLDALHVRRHVEIQLIFDRLIAAGDWSHAELIGYLTKHRDLLSNVEWERLRSTAIFPKEDMDGNKRYQAAELYEPVEELRALGLPVLDWGRSWRTNSDEARFLATLGLRKQPPLADILTLASAVNTDAALRRRAFQHLLDKFSGVYAATYTMSIASKHAFVPVKDKGVLLPPSQVYTDGGVAAMDFPVADVAPVDALKLKLRAHPESAQLVQRLLHVPPTQEDHARHIFVFLASVREFTQKDLAELRCRNVIPVRRKESVGMVAPRDCYFMPTHSQSIAPQYREIFHYIDFGPTAAVFLRSIGVTDEPSVEELTRKLVSDPPRFYDLCGSTETYLEVLRRIATHLDALSSDTMYTIKRTPFLLAFRKGSADDEGGGAQEYALRCPRDVVIVDDAHAHMLFAAHMYAAPHDDVLEELLYAPLGAQYLSSLVDESYTTAGQYLADTPKAQQVHDTILERTPLFLFEKTIASSKEVQHDYTWLKRMLHVVEVDGDGLQLTRTFSSGDTQCKDVQRCSAMVTLTRKSLVLHVAGNMDVDWFEVALALNKHLLTRQHLQEVLLFMTVLSTPLQSLKRKGFHVDKIMAQQRQTPSAPVIAAPQLDFDGWTKELLQMFPDAEPGHVNQLLRVFENDHLQQAGSALLQGNYPRVQTQRKSEAPRPIERTAATAPLPPPVPANLKEPSQIPMPQPPISSGGLFQSWKQRLGNGKLSSLASGSSSIKLPGQANGHRISTSTPPVLPPRQDTEHVASSANIRQHVQQAIQASRPESARVIQSKTQEQEVRHAASTYCDVTGVNTNLRLAGRVSGMSVYVSAELDAGQTLNTHMEALYRLIDLVYRPIGTLFGVDQRCLSVFYDTKGPSIAFNRGGSIFLNLRYYLAWHDANVQHGRLTEPLISVYFSMAHELAHNLVAEHNSEHEFYFSSIAEQHVLRLVEALARAQQNAL</sequence>
<dbReference type="InterPro" id="IPR036890">
    <property type="entry name" value="HATPase_C_sf"/>
</dbReference>
<reference evidence="3 4" key="1">
    <citation type="submission" date="2017-10" db="EMBL/GenBank/DDBJ databases">
        <title>A novel species of cold-tolerant Malassezia isolated from bats.</title>
        <authorList>
            <person name="Lorch J.M."/>
            <person name="Palmer J.M."/>
            <person name="Vanderwolf K.J."/>
            <person name="Schmidt K.Z."/>
            <person name="Verant M.L."/>
            <person name="Weller T.J."/>
            <person name="Blehert D.S."/>
        </authorList>
    </citation>
    <scope>NUCLEOTIDE SEQUENCE [LARGE SCALE GENOMIC DNA]</scope>
    <source>
        <strain evidence="3 4">NWHC:44797-103</strain>
    </source>
</reference>
<dbReference type="PANTHER" id="PTHR47839">
    <property type="entry name" value="DOMAIN PROTEIN, PUTATIVE (AFU_ORTHOLOGUE AFUA_6G04830)-RELATED"/>
    <property type="match status" value="1"/>
</dbReference>
<proteinExistence type="predicted"/>
<dbReference type="SUPFAM" id="SSF55874">
    <property type="entry name" value="ATPase domain of HSP90 chaperone/DNA topoisomerase II/histidine kinase"/>
    <property type="match status" value="1"/>
</dbReference>
<evidence type="ECO:0000313" key="3">
    <source>
        <dbReference type="EMBL" id="PKI83429.1"/>
    </source>
</evidence>
<feature type="region of interest" description="Disordered" evidence="1">
    <location>
        <begin position="1447"/>
        <end position="1480"/>
    </location>
</feature>
<organism evidence="3 4">
    <name type="scientific">Malassezia vespertilionis</name>
    <dbReference type="NCBI Taxonomy" id="2020962"/>
    <lineage>
        <taxon>Eukaryota</taxon>
        <taxon>Fungi</taxon>
        <taxon>Dikarya</taxon>
        <taxon>Basidiomycota</taxon>
        <taxon>Ustilaginomycotina</taxon>
        <taxon>Malasseziomycetes</taxon>
        <taxon>Malasseziales</taxon>
        <taxon>Malasseziaceae</taxon>
        <taxon>Malassezia</taxon>
    </lineage>
</organism>
<evidence type="ECO:0000259" key="2">
    <source>
        <dbReference type="Pfam" id="PF25794"/>
    </source>
</evidence>
<dbReference type="Pfam" id="PF25794">
    <property type="entry name" value="SACS"/>
    <property type="match status" value="1"/>
</dbReference>